<organism evidence="2 3">
    <name type="scientific">Flavobacterium hungaricum</name>
    <dbReference type="NCBI Taxonomy" id="2082725"/>
    <lineage>
        <taxon>Bacteria</taxon>
        <taxon>Pseudomonadati</taxon>
        <taxon>Bacteroidota</taxon>
        <taxon>Flavobacteriia</taxon>
        <taxon>Flavobacteriales</taxon>
        <taxon>Flavobacteriaceae</taxon>
        <taxon>Flavobacterium</taxon>
    </lineage>
</organism>
<keyword evidence="1" id="KW-1133">Transmembrane helix</keyword>
<gene>
    <name evidence="2" type="ORF">C4F50_05075</name>
</gene>
<keyword evidence="1" id="KW-0812">Transmembrane</keyword>
<comment type="caution">
    <text evidence="2">The sequence shown here is derived from an EMBL/GenBank/DDBJ whole genome shotgun (WGS) entry which is preliminary data.</text>
</comment>
<keyword evidence="3" id="KW-1185">Reference proteome</keyword>
<keyword evidence="1" id="KW-0472">Membrane</keyword>
<reference evidence="2 3" key="1">
    <citation type="submission" date="2018-07" db="EMBL/GenBank/DDBJ databases">
        <title>Genome assembly of strain KB82.</title>
        <authorList>
            <person name="Kukolya J."/>
            <person name="Horvath B."/>
            <person name="Nagy I."/>
            <person name="Toth A."/>
        </authorList>
    </citation>
    <scope>NUCLEOTIDE SEQUENCE [LARGE SCALE GENOMIC DNA]</scope>
    <source>
        <strain evidence="2 3">Kb82</strain>
    </source>
</reference>
<evidence type="ECO:0000313" key="2">
    <source>
        <dbReference type="EMBL" id="MBE8724315.1"/>
    </source>
</evidence>
<dbReference type="Proteomes" id="UP000640614">
    <property type="component" value="Unassembled WGS sequence"/>
</dbReference>
<proteinExistence type="predicted"/>
<protein>
    <submittedName>
        <fullName evidence="2">Uncharacterized protein</fullName>
    </submittedName>
</protein>
<evidence type="ECO:0000313" key="3">
    <source>
        <dbReference type="Proteomes" id="UP000640614"/>
    </source>
</evidence>
<sequence length="60" mass="7182">MKTKNPFNQYNQQQINFLKFTNNLHETKNYTDLVLNYTISIIQTAYIFVIIILKKENSII</sequence>
<evidence type="ECO:0000256" key="1">
    <source>
        <dbReference type="SAM" id="Phobius"/>
    </source>
</evidence>
<feature type="transmembrane region" description="Helical" evidence="1">
    <location>
        <begin position="34"/>
        <end position="53"/>
    </location>
</feature>
<name>A0ABR9TGD5_9FLAO</name>
<accession>A0ABR9TGD5</accession>
<dbReference type="EMBL" id="PRDM01000001">
    <property type="protein sequence ID" value="MBE8724315.1"/>
    <property type="molecule type" value="Genomic_DNA"/>
</dbReference>